<proteinExistence type="inferred from homology"/>
<dbReference type="NCBIfam" id="TIGR00740">
    <property type="entry name" value="carboxy-S-adenosyl-L-methionine synthase CmoA"/>
    <property type="match status" value="1"/>
</dbReference>
<dbReference type="InterPro" id="IPR029063">
    <property type="entry name" value="SAM-dependent_MTases_sf"/>
</dbReference>
<dbReference type="SUPFAM" id="SSF53335">
    <property type="entry name" value="S-adenosyl-L-methionine-dependent methyltransferases"/>
    <property type="match status" value="1"/>
</dbReference>
<reference evidence="7 9" key="2">
    <citation type="submission" date="2016-11" db="EMBL/GenBank/DDBJ databases">
        <title>Mixed transmission modes and dynamic genome evolution in an obligate animal-bacterial symbiosis.</title>
        <authorList>
            <person name="Russell S.L."/>
            <person name="Corbett-Detig R.B."/>
            <person name="Cavanaugh C.M."/>
        </authorList>
    </citation>
    <scope>NUCLEOTIDE SEQUENCE [LARGE SCALE GENOMIC DNA]</scope>
    <source>
        <strain evidence="7">MA-KB16</strain>
    </source>
</reference>
<evidence type="ECO:0000259" key="5">
    <source>
        <dbReference type="Pfam" id="PF13649"/>
    </source>
</evidence>
<evidence type="ECO:0000313" key="7">
    <source>
        <dbReference type="EMBL" id="OOY34597.1"/>
    </source>
</evidence>
<keyword evidence="6" id="KW-0489">Methyltransferase</keyword>
<dbReference type="PANTHER" id="PTHR43861:SF2">
    <property type="entry name" value="CARBOXY-S-ADENOSYL-L-METHIONINE SYNTHASE"/>
    <property type="match status" value="1"/>
</dbReference>
<dbReference type="PANTHER" id="PTHR43861">
    <property type="entry name" value="TRANS-ACONITATE 2-METHYLTRANSFERASE-RELATED"/>
    <property type="match status" value="1"/>
</dbReference>
<accession>A0A0B0H410</accession>
<dbReference type="Proteomes" id="UP000190962">
    <property type="component" value="Unassembled WGS sequence"/>
</dbReference>
<name>A0A0B0H410_SOVGS</name>
<organism evidence="6 8">
    <name type="scientific">Solemya velum gill symbiont</name>
    <dbReference type="NCBI Taxonomy" id="2340"/>
    <lineage>
        <taxon>Bacteria</taxon>
        <taxon>Pseudomonadati</taxon>
        <taxon>Pseudomonadota</taxon>
        <taxon>Gammaproteobacteria</taxon>
        <taxon>sulfur-oxidizing symbionts</taxon>
    </lineage>
</organism>
<dbReference type="PIRSF" id="PIRSF006325">
    <property type="entry name" value="MeTrfase_bac"/>
    <property type="match status" value="1"/>
</dbReference>
<keyword evidence="8" id="KW-1185">Reference proteome</keyword>
<feature type="binding site" evidence="3 4">
    <location>
        <begin position="88"/>
        <end position="89"/>
    </location>
    <ligand>
        <name>S-adenosyl-L-methionine</name>
        <dbReference type="ChEBI" id="CHEBI:59789"/>
    </ligand>
</feature>
<feature type="binding site" evidence="3 4">
    <location>
        <begin position="63"/>
        <end position="65"/>
    </location>
    <ligand>
        <name>S-adenosyl-L-methionine</name>
        <dbReference type="ChEBI" id="CHEBI:59789"/>
    </ligand>
</feature>
<dbReference type="Proteomes" id="UP000030856">
    <property type="component" value="Unassembled WGS sequence"/>
</dbReference>
<evidence type="ECO:0000313" key="9">
    <source>
        <dbReference type="Proteomes" id="UP000190962"/>
    </source>
</evidence>
<dbReference type="EC" id="2.1.3.-" evidence="3"/>
<comment type="function">
    <text evidence="3">Catalyzes the conversion of S-adenosyl-L-methionine (SAM) to carboxy-S-adenosyl-L-methionine (Cx-SAM).</text>
</comment>
<feature type="binding site" evidence="3 4">
    <location>
        <position position="132"/>
    </location>
    <ligand>
        <name>S-adenosyl-L-methionine</name>
        <dbReference type="ChEBI" id="CHEBI:59789"/>
    </ligand>
</feature>
<keyword evidence="2 3" id="KW-0949">S-adenosyl-L-methionine</keyword>
<dbReference type="GO" id="GO:0032259">
    <property type="term" value="P:methylation"/>
    <property type="evidence" value="ECO:0007669"/>
    <property type="project" value="UniProtKB-KW"/>
</dbReference>
<keyword evidence="1 3" id="KW-0808">Transferase</keyword>
<gene>
    <name evidence="3" type="primary">cmoA</name>
    <name evidence="7" type="ORF">BOV88_09080</name>
    <name evidence="6" type="ORF">JV46_04260</name>
</gene>
<dbReference type="HAMAP" id="MF_01589">
    <property type="entry name" value="Cx_SAM_synthase"/>
    <property type="match status" value="1"/>
</dbReference>
<comment type="caution">
    <text evidence="6">The sequence shown here is derived from an EMBL/GenBank/DDBJ whole genome shotgun (WGS) entry which is preliminary data.</text>
</comment>
<evidence type="ECO:0000313" key="6">
    <source>
        <dbReference type="EMBL" id="KHF24933.1"/>
    </source>
</evidence>
<dbReference type="Gene3D" id="3.40.50.150">
    <property type="entry name" value="Vaccinia Virus protein VP39"/>
    <property type="match status" value="1"/>
</dbReference>
<dbReference type="CDD" id="cd02440">
    <property type="entry name" value="AdoMet_MTases"/>
    <property type="match status" value="1"/>
</dbReference>
<evidence type="ECO:0000256" key="4">
    <source>
        <dbReference type="PIRSR" id="PIRSR006325-1"/>
    </source>
</evidence>
<dbReference type="OrthoDB" id="9779941at2"/>
<sequence length="244" mass="27000">MARDRIFADLQSDLEAFVFDERVTSVFADMVRRSVPGYATAVAMSGVLAGRYAQPGSHLYDLGCSLGATTLAMHKHLDQSDCTIIGIDNSQAMIDAAKQACLASDDTGAEVRFVCADIRNELIEDASVVAINYTLQFIPPEDRDALIARIYSGMRPGGVLILSEKVIDSDPQASERMTSLYLDFKRANGYSELEISQKRTALENVLVPETEEQHMQRLGQSGFIDITRWFQCLNFSSWIACKPN</sequence>
<feature type="binding site" evidence="3">
    <location>
        <position position="199"/>
    </location>
    <ligand>
        <name>S-adenosyl-L-methionine</name>
        <dbReference type="ChEBI" id="CHEBI:59789"/>
    </ligand>
</feature>
<dbReference type="AlphaFoldDB" id="A0A0B0H410"/>
<feature type="domain" description="Methyltransferase" evidence="5">
    <location>
        <begin position="61"/>
        <end position="158"/>
    </location>
</feature>
<dbReference type="InterPro" id="IPR041698">
    <property type="entry name" value="Methyltransf_25"/>
</dbReference>
<reference evidence="6 8" key="1">
    <citation type="journal article" date="2014" name="BMC Genomics">
        <title>The genome of the intracellular bacterium of the coastal bivalve, Solemya velum: a blueprint for thriving in and out of symbiosis.</title>
        <authorList>
            <person name="Dmytrenko O."/>
            <person name="Russell S.L."/>
            <person name="Loo W.T."/>
            <person name="Fontanez K.M."/>
            <person name="Liao L."/>
            <person name="Roeselers G."/>
            <person name="Sharma R."/>
            <person name="Stewart F.J."/>
            <person name="Newton I.L."/>
            <person name="Woyke T."/>
            <person name="Wu D."/>
            <person name="Lang J.M."/>
            <person name="Eisen J.A."/>
            <person name="Cavanaugh C.M."/>
        </authorList>
    </citation>
    <scope>NUCLEOTIDE SEQUENCE [LARGE SCALE GENOMIC DNA]</scope>
    <source>
        <strain evidence="6 8">WH</strain>
    </source>
</reference>
<evidence type="ECO:0000313" key="8">
    <source>
        <dbReference type="Proteomes" id="UP000030856"/>
    </source>
</evidence>
<protein>
    <recommendedName>
        <fullName evidence="3">Carboxy-S-adenosyl-L-methionine synthase</fullName>
        <shortName evidence="3">Cx-SAM synthase</shortName>
        <ecNumber evidence="3">2.1.3.-</ecNumber>
    </recommendedName>
</protein>
<comment type="subunit">
    <text evidence="3">Homodimer.</text>
</comment>
<dbReference type="Pfam" id="PF13649">
    <property type="entry name" value="Methyltransf_25"/>
    <property type="match status" value="1"/>
</dbReference>
<dbReference type="EMBL" id="JRAA01000002">
    <property type="protein sequence ID" value="KHF24933.1"/>
    <property type="molecule type" value="Genomic_DNA"/>
</dbReference>
<dbReference type="GO" id="GO:1904047">
    <property type="term" value="F:S-adenosyl-L-methionine binding"/>
    <property type="evidence" value="ECO:0007669"/>
    <property type="project" value="UniProtKB-UniRule"/>
</dbReference>
<dbReference type="InterPro" id="IPR005271">
    <property type="entry name" value="CmoA"/>
</dbReference>
<dbReference type="GO" id="GO:0016743">
    <property type="term" value="F:carboxyl- or carbamoyltransferase activity"/>
    <property type="evidence" value="ECO:0007669"/>
    <property type="project" value="UniProtKB-UniRule"/>
</dbReference>
<dbReference type="RefSeq" id="WP_043117165.1">
    <property type="nucleotide sequence ID" value="NZ_JRAA01000002.1"/>
</dbReference>
<dbReference type="eggNOG" id="COG2226">
    <property type="taxonomic scope" value="Bacteria"/>
</dbReference>
<evidence type="ECO:0000256" key="3">
    <source>
        <dbReference type="HAMAP-Rule" id="MF_01589"/>
    </source>
</evidence>
<dbReference type="PATRIC" id="fig|2340.3.peg.1570"/>
<dbReference type="GO" id="GO:0008168">
    <property type="term" value="F:methyltransferase activity"/>
    <property type="evidence" value="ECO:0007669"/>
    <property type="project" value="UniProtKB-KW"/>
</dbReference>
<dbReference type="GeneID" id="86992175"/>
<feature type="binding site" evidence="3 4">
    <location>
        <begin position="117"/>
        <end position="118"/>
    </location>
    <ligand>
        <name>S-adenosyl-L-methionine</name>
        <dbReference type="ChEBI" id="CHEBI:59789"/>
    </ligand>
</feature>
<comment type="similarity">
    <text evidence="3">Belongs to the class I-like SAM-binding methyltransferase superfamily. Cx-SAM synthase family.</text>
</comment>
<evidence type="ECO:0000256" key="2">
    <source>
        <dbReference type="ARBA" id="ARBA00022691"/>
    </source>
</evidence>
<dbReference type="GO" id="GO:0002098">
    <property type="term" value="P:tRNA wobble uridine modification"/>
    <property type="evidence" value="ECO:0007669"/>
    <property type="project" value="InterPro"/>
</dbReference>
<dbReference type="STRING" id="2340.JV46_04260"/>
<evidence type="ECO:0000256" key="1">
    <source>
        <dbReference type="ARBA" id="ARBA00022679"/>
    </source>
</evidence>
<feature type="binding site" evidence="3 4">
    <location>
        <position position="38"/>
    </location>
    <ligand>
        <name>S-adenosyl-L-methionine</name>
        <dbReference type="ChEBI" id="CHEBI:59789"/>
    </ligand>
</feature>
<dbReference type="EMBL" id="MPNX01000013">
    <property type="protein sequence ID" value="OOY34597.1"/>
    <property type="molecule type" value="Genomic_DNA"/>
</dbReference>
<comment type="catalytic activity">
    <reaction evidence="3">
        <text>prephenate + S-adenosyl-L-methionine = carboxy-S-adenosyl-L-methionine + 3-phenylpyruvate + H2O</text>
        <dbReference type="Rhea" id="RHEA:51692"/>
        <dbReference type="ChEBI" id="CHEBI:15377"/>
        <dbReference type="ChEBI" id="CHEBI:18005"/>
        <dbReference type="ChEBI" id="CHEBI:29934"/>
        <dbReference type="ChEBI" id="CHEBI:59789"/>
        <dbReference type="ChEBI" id="CHEBI:134278"/>
    </reaction>
</comment>